<feature type="domain" description="Flagellar basal body rod protein N-terminal" evidence="7">
    <location>
        <begin position="6"/>
        <end position="35"/>
    </location>
</feature>
<dbReference type="AlphaFoldDB" id="A0AAP8ME23"/>
<gene>
    <name evidence="10" type="primary">flgF</name>
    <name evidence="10" type="ORF">C0029_06380</name>
</gene>
<dbReference type="SUPFAM" id="SSF117143">
    <property type="entry name" value="Flagellar hook protein flgE"/>
    <property type="match status" value="1"/>
</dbReference>
<dbReference type="InterPro" id="IPR001444">
    <property type="entry name" value="Flag_bb_rod_N"/>
</dbReference>
<keyword evidence="10" id="KW-0966">Cell projection</keyword>
<dbReference type="InterPro" id="IPR037925">
    <property type="entry name" value="FlgE/F/G-like"/>
</dbReference>
<sequence length="246" mass="26156">MDRVVYTAMSGAQQSLNAQAVISNNLANVATTGFREQLLAFRSVPVNDNSTLGSRVSVIAQTPGSEFRPGPVQYTGRTLDIAMKDNAWLAVRGADGTEAYTRRGDLQVDGNGQLTAGGFVVLGDGGPVQLPLGADLFIGEDGTFSTLGSGEDPDAVTQAGRLKLVDASTAVLVRQADGLFRPKTGRMLPASEEARIATQSLEGSNVSAVKSMVEMMSYARLFEMQMQVIQNVEKNDQRAANLLSLR</sequence>
<dbReference type="NCBIfam" id="TIGR03506">
    <property type="entry name" value="FlgEFG_subfam"/>
    <property type="match status" value="1"/>
</dbReference>
<keyword evidence="3 6" id="KW-0975">Bacterial flagellum</keyword>
<dbReference type="Proteomes" id="UP000235162">
    <property type="component" value="Unassembled WGS sequence"/>
</dbReference>
<evidence type="ECO:0000259" key="7">
    <source>
        <dbReference type="Pfam" id="PF00460"/>
    </source>
</evidence>
<evidence type="ECO:0000256" key="6">
    <source>
        <dbReference type="RuleBase" id="RU362116"/>
    </source>
</evidence>
<name>A0AAP8ME23_9GAMM</name>
<evidence type="ECO:0000256" key="3">
    <source>
        <dbReference type="ARBA" id="ARBA00023143"/>
    </source>
</evidence>
<dbReference type="KEGG" id="hja:BST95_07335"/>
<dbReference type="Pfam" id="PF06429">
    <property type="entry name" value="Flg_bbr_C"/>
    <property type="match status" value="1"/>
</dbReference>
<comment type="caution">
    <text evidence="10">The sequence shown here is derived from an EMBL/GenBank/DDBJ whole genome shotgun (WGS) entry which is preliminary data.</text>
</comment>
<protein>
    <recommendedName>
        <fullName evidence="5 6">Flagellar basal-body rod protein FlgF</fullName>
    </recommendedName>
</protein>
<dbReference type="RefSeq" id="WP_084198723.1">
    <property type="nucleotide sequence ID" value="NZ_BMYL01000002.1"/>
</dbReference>
<dbReference type="Pfam" id="PF22692">
    <property type="entry name" value="LlgE_F_G_D1"/>
    <property type="match status" value="1"/>
</dbReference>
<organism evidence="10 11">
    <name type="scientific">Halioglobus japonicus</name>
    <dbReference type="NCBI Taxonomy" id="930805"/>
    <lineage>
        <taxon>Bacteria</taxon>
        <taxon>Pseudomonadati</taxon>
        <taxon>Pseudomonadota</taxon>
        <taxon>Gammaproteobacteria</taxon>
        <taxon>Cellvibrionales</taxon>
        <taxon>Halieaceae</taxon>
        <taxon>Halioglobus</taxon>
    </lineage>
</organism>
<reference evidence="10 11" key="1">
    <citation type="submission" date="2018-01" db="EMBL/GenBank/DDBJ databases">
        <title>The draft genome sequence of Halioglobus japonicus S1-36.</title>
        <authorList>
            <person name="Du Z.-J."/>
            <person name="Shi M.-J."/>
        </authorList>
    </citation>
    <scope>NUCLEOTIDE SEQUENCE [LARGE SCALE GENOMIC DNA]</scope>
    <source>
        <strain evidence="10 11">S1-36</strain>
    </source>
</reference>
<dbReference type="InterPro" id="IPR019776">
    <property type="entry name" value="Flagellar_basal_body_rod_CS"/>
</dbReference>
<dbReference type="PANTHER" id="PTHR30435:SF18">
    <property type="entry name" value="FLAGELLAR BASAL-BODY ROD PROTEIN FLGF"/>
    <property type="match status" value="1"/>
</dbReference>
<evidence type="ECO:0000313" key="10">
    <source>
        <dbReference type="EMBL" id="PLW86075.1"/>
    </source>
</evidence>
<dbReference type="GO" id="GO:0071978">
    <property type="term" value="P:bacterial-type flagellum-dependent swarming motility"/>
    <property type="evidence" value="ECO:0007669"/>
    <property type="project" value="TreeGrafter"/>
</dbReference>
<dbReference type="EMBL" id="PKUR01000002">
    <property type="protein sequence ID" value="PLW86075.1"/>
    <property type="molecule type" value="Genomic_DNA"/>
</dbReference>
<dbReference type="Pfam" id="PF00460">
    <property type="entry name" value="Flg_bb_rod"/>
    <property type="match status" value="1"/>
</dbReference>
<evidence type="ECO:0000259" key="9">
    <source>
        <dbReference type="Pfam" id="PF22692"/>
    </source>
</evidence>
<dbReference type="NCBIfam" id="NF009280">
    <property type="entry name" value="PRK12640.1"/>
    <property type="match status" value="1"/>
</dbReference>
<proteinExistence type="inferred from homology"/>
<dbReference type="GO" id="GO:0030694">
    <property type="term" value="C:bacterial-type flagellum basal body, rod"/>
    <property type="evidence" value="ECO:0007669"/>
    <property type="project" value="UniProtKB-UniRule"/>
</dbReference>
<dbReference type="InterPro" id="IPR020013">
    <property type="entry name" value="Flagellar_FlgE/F/G"/>
</dbReference>
<keyword evidence="10" id="KW-0969">Cilium</keyword>
<comment type="similarity">
    <text evidence="2 6">Belongs to the flagella basal body rod proteins family.</text>
</comment>
<keyword evidence="11" id="KW-1185">Reference proteome</keyword>
<accession>A0AAP8ME23</accession>
<evidence type="ECO:0000256" key="2">
    <source>
        <dbReference type="ARBA" id="ARBA00009677"/>
    </source>
</evidence>
<evidence type="ECO:0000256" key="4">
    <source>
        <dbReference type="ARBA" id="ARBA00038560"/>
    </source>
</evidence>
<feature type="domain" description="Flagellar hook protein FlgE/F/G-like D1" evidence="9">
    <location>
        <begin position="85"/>
        <end position="144"/>
    </location>
</feature>
<keyword evidence="10" id="KW-0282">Flagellum</keyword>
<dbReference type="PANTHER" id="PTHR30435">
    <property type="entry name" value="FLAGELLAR PROTEIN"/>
    <property type="match status" value="1"/>
</dbReference>
<evidence type="ECO:0000256" key="5">
    <source>
        <dbReference type="ARBA" id="ARBA00040228"/>
    </source>
</evidence>
<evidence type="ECO:0000259" key="8">
    <source>
        <dbReference type="Pfam" id="PF06429"/>
    </source>
</evidence>
<dbReference type="InterPro" id="IPR053967">
    <property type="entry name" value="LlgE_F_G-like_D1"/>
</dbReference>
<dbReference type="InterPro" id="IPR010930">
    <property type="entry name" value="Flg_bb/hook_C_dom"/>
</dbReference>
<comment type="subunit">
    <text evidence="4 6">The basal body constitutes a major portion of the flagellar organelle and consists of five rings (E,L,P,S, and M) mounted on a central rod. The rod consists of about 26 subunits of FlgG in the distal portion, and FlgB, FlgC and FlgF are thought to build up the proximal portion of the rod with about 6 subunits each.</text>
</comment>
<comment type="subcellular location">
    <subcellularLocation>
        <location evidence="1 6">Bacterial flagellum basal body</location>
    </subcellularLocation>
</comment>
<dbReference type="PROSITE" id="PS00588">
    <property type="entry name" value="FLAGELLA_BB_ROD"/>
    <property type="match status" value="1"/>
</dbReference>
<evidence type="ECO:0000256" key="1">
    <source>
        <dbReference type="ARBA" id="ARBA00004117"/>
    </source>
</evidence>
<evidence type="ECO:0000313" key="11">
    <source>
        <dbReference type="Proteomes" id="UP000235162"/>
    </source>
</evidence>
<feature type="domain" description="Flagellar basal-body/hook protein C-terminal" evidence="8">
    <location>
        <begin position="199"/>
        <end position="242"/>
    </location>
</feature>